<evidence type="ECO:0000313" key="1">
    <source>
        <dbReference type="EMBL" id="MBC5728032.1"/>
    </source>
</evidence>
<gene>
    <name evidence="1" type="ORF">H8R91_05760</name>
</gene>
<proteinExistence type="predicted"/>
<protein>
    <recommendedName>
        <fullName evidence="3">XRE family transcriptional regulator</fullName>
    </recommendedName>
</protein>
<evidence type="ECO:0000313" key="2">
    <source>
        <dbReference type="Proteomes" id="UP000636755"/>
    </source>
</evidence>
<organism evidence="1 2">
    <name type="scientific">Ruminococcus intestinalis</name>
    <dbReference type="NCBI Taxonomy" id="2763066"/>
    <lineage>
        <taxon>Bacteria</taxon>
        <taxon>Bacillati</taxon>
        <taxon>Bacillota</taxon>
        <taxon>Clostridia</taxon>
        <taxon>Eubacteriales</taxon>
        <taxon>Oscillospiraceae</taxon>
        <taxon>Ruminococcus</taxon>
    </lineage>
</organism>
<dbReference type="EMBL" id="JACOPS010000002">
    <property type="protein sequence ID" value="MBC5728032.1"/>
    <property type="molecule type" value="Genomic_DNA"/>
</dbReference>
<name>A0ABR7HKM9_9FIRM</name>
<reference evidence="1 2" key="1">
    <citation type="submission" date="2020-08" db="EMBL/GenBank/DDBJ databases">
        <title>Genome public.</title>
        <authorList>
            <person name="Liu C."/>
            <person name="Sun Q."/>
        </authorList>
    </citation>
    <scope>NUCLEOTIDE SEQUENCE [LARGE SCALE GENOMIC DNA]</scope>
    <source>
        <strain evidence="1 2">NSJ-71</strain>
    </source>
</reference>
<keyword evidence="2" id="KW-1185">Reference proteome</keyword>
<comment type="caution">
    <text evidence="1">The sequence shown here is derived from an EMBL/GenBank/DDBJ whole genome shotgun (WGS) entry which is preliminary data.</text>
</comment>
<dbReference type="RefSeq" id="WP_022233950.1">
    <property type="nucleotide sequence ID" value="NZ_JACOPS010000002.1"/>
</dbReference>
<sequence>MLLFRINTYSNNANISYGIDVIDKERTVRQYANLSDNAEEIKKLVILCNSLDIEECHIDDIVEDFLTDFKTY</sequence>
<accession>A0ABR7HKM9</accession>
<evidence type="ECO:0008006" key="3">
    <source>
        <dbReference type="Google" id="ProtNLM"/>
    </source>
</evidence>
<dbReference type="Proteomes" id="UP000636755">
    <property type="component" value="Unassembled WGS sequence"/>
</dbReference>